<feature type="region of interest" description="Disordered" evidence="1">
    <location>
        <begin position="1"/>
        <end position="28"/>
    </location>
</feature>
<reference evidence="3 4" key="1">
    <citation type="submission" date="2016-01" db="EMBL/GenBank/DDBJ databases">
        <title>High potential of lignocellulose degradation of a new Verrucomicrobia species.</title>
        <authorList>
            <person name="Wang Y."/>
            <person name="Shi Y."/>
            <person name="Qiu Z."/>
            <person name="Liu S."/>
            <person name="Yang H."/>
        </authorList>
    </citation>
    <scope>NUCLEOTIDE SEQUENCE [LARGE SCALE GENOMIC DNA]</scope>
    <source>
        <strain evidence="3 4">TSB47</strain>
    </source>
</reference>
<evidence type="ECO:0000256" key="2">
    <source>
        <dbReference type="SAM" id="Phobius"/>
    </source>
</evidence>
<gene>
    <name evidence="3" type="ORF">AW736_21915</name>
</gene>
<dbReference type="EMBL" id="LRRQ01000167">
    <property type="protein sequence ID" value="OAM87578.1"/>
    <property type="molecule type" value="Genomic_DNA"/>
</dbReference>
<evidence type="ECO:0000256" key="1">
    <source>
        <dbReference type="SAM" id="MobiDB-lite"/>
    </source>
</evidence>
<evidence type="ECO:0000313" key="3">
    <source>
        <dbReference type="EMBL" id="OAM87578.1"/>
    </source>
</evidence>
<dbReference type="Proteomes" id="UP000078486">
    <property type="component" value="Unassembled WGS sequence"/>
</dbReference>
<dbReference type="STRING" id="1184151.AW736_21915"/>
<keyword evidence="2" id="KW-0812">Transmembrane</keyword>
<keyword evidence="4" id="KW-1185">Reference proteome</keyword>
<evidence type="ECO:0000313" key="4">
    <source>
        <dbReference type="Proteomes" id="UP000078486"/>
    </source>
</evidence>
<comment type="caution">
    <text evidence="3">The sequence shown here is derived from an EMBL/GenBank/DDBJ whole genome shotgun (WGS) entry which is preliminary data.</text>
</comment>
<sequence>MSLLSGLFGSNKSSSSSNYSDNSRNANAEGEGISAMDSMVAKDGGVVFGAGTTINNDLSADVVARALSSIDAASILQSEIALNGINRASATADAVVAGANAMVENNAKLAGQSMDTALAFTQQAAGSLTSAGTNRTYAIAGMIAVMVIGFAFLFRRKKR</sequence>
<keyword evidence="2" id="KW-0472">Membrane</keyword>
<dbReference type="NCBIfam" id="TIGR01167">
    <property type="entry name" value="LPXTG_anchor"/>
    <property type="match status" value="1"/>
</dbReference>
<protein>
    <submittedName>
        <fullName evidence="3">Uncharacterized protein</fullName>
    </submittedName>
</protein>
<organism evidence="3 4">
    <name type="scientific">Termitidicoccus mucosus</name>
    <dbReference type="NCBI Taxonomy" id="1184151"/>
    <lineage>
        <taxon>Bacteria</taxon>
        <taxon>Pseudomonadati</taxon>
        <taxon>Verrucomicrobiota</taxon>
        <taxon>Opitutia</taxon>
        <taxon>Opitutales</taxon>
        <taxon>Opitutaceae</taxon>
        <taxon>Termitidicoccus</taxon>
    </lineage>
</organism>
<proteinExistence type="predicted"/>
<feature type="transmembrane region" description="Helical" evidence="2">
    <location>
        <begin position="137"/>
        <end position="154"/>
    </location>
</feature>
<feature type="compositionally biased region" description="Low complexity" evidence="1">
    <location>
        <begin position="1"/>
        <end position="27"/>
    </location>
</feature>
<dbReference type="AlphaFoldDB" id="A0A178ICX6"/>
<name>A0A178ICX6_9BACT</name>
<keyword evidence="2" id="KW-1133">Transmembrane helix</keyword>
<accession>A0A178ICX6</accession>
<dbReference type="RefSeq" id="WP_068772447.1">
    <property type="nucleotide sequence ID" value="NZ_CP109796.1"/>
</dbReference>